<evidence type="ECO:0000313" key="1">
    <source>
        <dbReference type="Ensembl" id="ENSMMDP00005011505.1"/>
    </source>
</evidence>
<dbReference type="Pfam" id="PF02106">
    <property type="entry name" value="Fanconi_C"/>
    <property type="match status" value="1"/>
</dbReference>
<keyword evidence="2" id="KW-1185">Reference proteome</keyword>
<dbReference type="AlphaFoldDB" id="A0A667X194"/>
<name>A0A667X194_9TELE</name>
<dbReference type="GO" id="GO:0043240">
    <property type="term" value="C:Fanconi anaemia nuclear complex"/>
    <property type="evidence" value="ECO:0007669"/>
    <property type="project" value="InterPro"/>
</dbReference>
<reference evidence="1" key="2">
    <citation type="submission" date="2025-08" db="UniProtKB">
        <authorList>
            <consortium name="Ensembl"/>
        </authorList>
    </citation>
    <scope>IDENTIFICATION</scope>
</reference>
<dbReference type="GO" id="GO:0034599">
    <property type="term" value="P:cellular response to oxidative stress"/>
    <property type="evidence" value="ECO:0007669"/>
    <property type="project" value="TreeGrafter"/>
</dbReference>
<organism evidence="1 2">
    <name type="scientific">Myripristis murdjan</name>
    <name type="common">pinecone soldierfish</name>
    <dbReference type="NCBI Taxonomy" id="586833"/>
    <lineage>
        <taxon>Eukaryota</taxon>
        <taxon>Metazoa</taxon>
        <taxon>Chordata</taxon>
        <taxon>Craniata</taxon>
        <taxon>Vertebrata</taxon>
        <taxon>Euteleostomi</taxon>
        <taxon>Actinopterygii</taxon>
        <taxon>Neopterygii</taxon>
        <taxon>Teleostei</taxon>
        <taxon>Neoteleostei</taxon>
        <taxon>Acanthomorphata</taxon>
        <taxon>Holocentriformes</taxon>
        <taxon>Holocentridae</taxon>
        <taxon>Myripristis</taxon>
    </lineage>
</organism>
<protein>
    <submittedName>
        <fullName evidence="1">FA complementation group C</fullName>
    </submittedName>
</protein>
<reference evidence="1" key="3">
    <citation type="submission" date="2025-09" db="UniProtKB">
        <authorList>
            <consortium name="Ensembl"/>
        </authorList>
    </citation>
    <scope>IDENTIFICATION</scope>
</reference>
<dbReference type="InterPro" id="IPR000686">
    <property type="entry name" value="FANCC"/>
</dbReference>
<dbReference type="Proteomes" id="UP000472263">
    <property type="component" value="Chromosome 9"/>
</dbReference>
<proteinExistence type="predicted"/>
<dbReference type="Ensembl" id="ENSMMDT00005011853.1">
    <property type="protein sequence ID" value="ENSMMDP00005011505.1"/>
    <property type="gene ID" value="ENSMMDG00005006155.1"/>
</dbReference>
<dbReference type="PANTHER" id="PTHR16798">
    <property type="entry name" value="FANCONI ANEMIA GROUP C PROTEIN FANCC"/>
    <property type="match status" value="1"/>
</dbReference>
<gene>
    <name evidence="1" type="primary">fancc</name>
</gene>
<sequence length="82" mass="9352">TVYFSPLLDVQEMQFWLGKVVAWGQADSPETQKDTCLHLSRLRDFLQLLLTHIRQEGCGTLRSQCLHSLSLLAIFLSLFSLS</sequence>
<dbReference type="GO" id="GO:0006289">
    <property type="term" value="P:nucleotide-excision repair"/>
    <property type="evidence" value="ECO:0007669"/>
    <property type="project" value="TreeGrafter"/>
</dbReference>
<dbReference type="PANTHER" id="PTHR16798:SF0">
    <property type="entry name" value="FANCONI ANEMIA GROUP C PROTEIN"/>
    <property type="match status" value="1"/>
</dbReference>
<accession>A0A667X194</accession>
<dbReference type="GO" id="GO:0036297">
    <property type="term" value="P:interstrand cross-link repair"/>
    <property type="evidence" value="ECO:0007669"/>
    <property type="project" value="InterPro"/>
</dbReference>
<reference evidence="1" key="1">
    <citation type="submission" date="2019-06" db="EMBL/GenBank/DDBJ databases">
        <authorList>
            <consortium name="Wellcome Sanger Institute Data Sharing"/>
        </authorList>
    </citation>
    <scope>NUCLEOTIDE SEQUENCE [LARGE SCALE GENOMIC DNA]</scope>
</reference>
<dbReference type="GeneTree" id="ENSGT00390000016390"/>
<evidence type="ECO:0000313" key="2">
    <source>
        <dbReference type="Proteomes" id="UP000472263"/>
    </source>
</evidence>